<evidence type="ECO:0000256" key="1">
    <source>
        <dbReference type="ARBA" id="ARBA00000900"/>
    </source>
</evidence>
<feature type="active site" description="Glycyl thioester intermediate" evidence="6">
    <location>
        <position position="1689"/>
    </location>
</feature>
<keyword evidence="6" id="KW-0964">Secreted</keyword>
<dbReference type="PROSITE" id="PS51450">
    <property type="entry name" value="LRR"/>
    <property type="match status" value="1"/>
</dbReference>
<dbReference type="Gene3D" id="1.20.58.360">
    <property type="entry name" value="Shigella T3SS effector IpaH defines"/>
    <property type="match status" value="1"/>
</dbReference>
<dbReference type="GO" id="GO:0005576">
    <property type="term" value="C:extracellular region"/>
    <property type="evidence" value="ECO:0007669"/>
    <property type="project" value="UniProtKB-UniRule"/>
</dbReference>
<dbReference type="InterPro" id="IPR029487">
    <property type="entry name" value="NEL_dom"/>
</dbReference>
<feature type="domain" description="NEL" evidence="8">
    <location>
        <begin position="1593"/>
        <end position="1880"/>
    </location>
</feature>
<evidence type="ECO:0000313" key="9">
    <source>
        <dbReference type="EMBL" id="XDK36027.1"/>
    </source>
</evidence>
<evidence type="ECO:0000256" key="7">
    <source>
        <dbReference type="SAM" id="MobiDB-lite"/>
    </source>
</evidence>
<dbReference type="Pfam" id="PF14496">
    <property type="entry name" value="NEL"/>
    <property type="match status" value="1"/>
</dbReference>
<organism evidence="9">
    <name type="scientific">Pseudomonas sp. Hg7Tf</name>
    <dbReference type="NCBI Taxonomy" id="3236988"/>
    <lineage>
        <taxon>Bacteria</taxon>
        <taxon>Pseudomonadati</taxon>
        <taxon>Pseudomonadota</taxon>
        <taxon>Gammaproteobacteria</taxon>
        <taxon>Pseudomonadales</taxon>
        <taxon>Pseudomonadaceae</taxon>
        <taxon>Pseudomonas</taxon>
    </lineage>
</organism>
<dbReference type="InterPro" id="IPR050216">
    <property type="entry name" value="LRR_domain-containing"/>
</dbReference>
<gene>
    <name evidence="9" type="ORF">AB4Y39_20305</name>
</gene>
<evidence type="ECO:0000256" key="6">
    <source>
        <dbReference type="PROSITE-ProRule" id="PRU01398"/>
    </source>
</evidence>
<proteinExistence type="inferred from homology"/>
<dbReference type="PANTHER" id="PTHR48051">
    <property type="match status" value="1"/>
</dbReference>
<reference evidence="9" key="1">
    <citation type="submission" date="2024-07" db="EMBL/GenBank/DDBJ databases">
        <title>Identification and characteristics of a novel species of coltsfoot's symbiotic bacteria.</title>
        <authorList>
            <person name="Juszczyk A."/>
            <person name="Jasielczuk I."/>
            <person name="Gurgul A."/>
            <person name="Rogala M."/>
            <person name="Kowalczyk A."/>
            <person name="Szmatola T."/>
            <person name="Kosecka-Strojek M."/>
            <person name="Arent Z."/>
            <person name="Latowski D."/>
        </authorList>
    </citation>
    <scope>NUCLEOTIDE SEQUENCE</scope>
    <source>
        <strain evidence="9">Hg7Tf</strain>
    </source>
</reference>
<accession>A0AB39HX89</accession>
<keyword evidence="3" id="KW-0433">Leucine-rich repeat</keyword>
<evidence type="ECO:0000256" key="5">
    <source>
        <dbReference type="ARBA" id="ARBA00023026"/>
    </source>
</evidence>
<keyword evidence="6" id="KW-1035">Host cytoplasm</keyword>
<dbReference type="SMART" id="SM00369">
    <property type="entry name" value="LRR_TYP"/>
    <property type="match status" value="5"/>
</dbReference>
<keyword evidence="4" id="KW-0677">Repeat</keyword>
<sequence>MKNLATPPDRAATAPDEIIPHAQRIITSKVPDWLSNATPATLKQLRVSGKTPAPWFEAACLADPQMARMLVQEYELHRKYEAEVQALLNPLPELQPFATQMLTQALRERFNLDLDVSRTYLINASKAAAYKLSLNGDPIADGQRALKLATQSLLHCAMQNFEASEAQPGGLDEDQLPSVIVDSDQFLFVKPTGNPVALAPDAFAALSRDLDIGGKYQALIDAIYHPLGDSDNTASRAVWQAFSNAEQSALRLHLHRAYLSKTIDKALYEALLTLASGEPAYYQGSPIRCAFMNIFDVTLTGALVIGVVPSPERLLAYDPLLLPYKGVLVTYLPGAPTPLKMHTTVHEVQAYLREQLWAVHVPHLRALTPERDKHNFISALRDCLQPATWNSSTQTFDQAPDPEAWLPVTLQPFTQPFLDELVTQKRQRLKDDALFHAVSTALEDQKTADKRRAYFTGLAFNALALGGFFVPGLGQLMLGLTAIQLSYEVFEGIDLWAKGDRQQALSYLMDVVDNVALTVALSAAGGGAEGGTPAVERIPVEMPSFIDELRPVKLPSGEDRLWWPDLQPFAHDIVLPAGLEPDEFGLYHYEGKTWLALEDKTYSVKHSPASGEYRLLSPSKSLSYEPPLRHNGAGAWLHELDRPREWQGMALFRRLGHLSAAFSEETALQILRISNTDESVLRRVLSEQQRLPALLEDTLQRFKLDLEIRHSLPNAPARIRRAEFQRRYRALPASQVAGAAVIQRVYPNLPAPITEELLRNASPSELQTLIGAKVPRRLAEEIHAYQQHVRLTRAYEGVYLESVHNPDSDILILHTLEHIPGWPTDIRIEMHEGKHLAGLIDSVGPDQAKIRKKITRAPDGYVASDMYGSSYPIILHDTLYDALHAALPEAHREALGTSGVSSAIALREQIRQVPQLPRWILRRWLGMQRQGFRAPMRLADGRLGYPLSGRATLSDDISRQTLLDMIRTLELPEHTSRSAEDILLALEGNGLTRVEINARLRQVESESNALQTSLDEWRAQPGTTAHLGRLLSSRLEISNALWRQWSESALPEIGGLDAPLRLEQTYIAEFPQHLPGFSTSRVRRLQLIDVPLETSSGASEGWTEYEGQLAALFQHFPRLQSLEINRTYDPFAAPSGFSSSLALIVNSFPMLRELTLSNQNIVFYALDVERLQTLSRLERLELSGNRLSQWSTFNFNRMQLNYLGLDRMTFDRWPNWLSRETLEHIGTVSLRDNRITALPDFLLRNEINTEHHSVISLQGNIILADQLERLQLSNDGRPRQFSFNVDVPAALQGRLIQLREEQQQVHDAVDGWVNTSSSSAPPSADVIQSRNQVATAILDYWATQSQGELLAPLRLTDIALEDFPRQLPALFYQRVRNMVLTRVRASASQIDQFLRRFQQLNELTFEGHVQPMVEPPWALLELPSLSRLALRDQGLVIEPQVMQIFSLMGNLAQLDLSGNRLVPFTQGAVELPQHLRRLNLSNTQLRTWPSWVEGLQPLDLLDLSGNHITELPEHILDNPRNEDSSTAISLVDNPLSHASMRRAHLSQGDQSSYSFDMDLPEDILELSPPGDGSSSNASSGSNHVHSPIPYAPGDTPNVEAWLLGTVDENESHRRLWQQLEQFPSAENLLALVGRLRQAAPYRNQQSRIRFSERVWRVLGLAATNSDELTLFNAMAQDALVQPDTGAQTCHDGALLVFNQIETHVFTQQSLSNVPQAERGQHLYQLIQRLYRLQELDNIARQRGGNRDEAEVRLAYRLHLAEDLKLPLAPDSMLYEVNAQIDQTELHMARSLVLQGERGESFLNYAAANEHWTQYLRETYTARFTAVEESYQKEVNAMIDRFEGVPLDDLSDQFKALEADKQRQEQKLIHELTIEEGLLYR</sequence>
<evidence type="ECO:0000256" key="3">
    <source>
        <dbReference type="ARBA" id="ARBA00022614"/>
    </source>
</evidence>
<comment type="similarity">
    <text evidence="6">Belongs to the LRR-containing bacterial E3 ligase family.</text>
</comment>
<comment type="PTM">
    <text evidence="6">Ubiquitinated in the presence of host E1 ubiquitin-activating enzyme, E2 ubiquitin-conjugating enzyme and ubiquitin.</text>
</comment>
<keyword evidence="6" id="KW-0832">Ubl conjugation</keyword>
<dbReference type="EMBL" id="CP162607">
    <property type="protein sequence ID" value="XDK36027.1"/>
    <property type="molecule type" value="Genomic_DNA"/>
</dbReference>
<dbReference type="EC" id="2.3.2.27" evidence="2"/>
<dbReference type="InterPro" id="IPR001611">
    <property type="entry name" value="Leu-rich_rpt"/>
</dbReference>
<dbReference type="Gene3D" id="3.80.10.10">
    <property type="entry name" value="Ribonuclease Inhibitor"/>
    <property type="match status" value="2"/>
</dbReference>
<evidence type="ECO:0000256" key="2">
    <source>
        <dbReference type="ARBA" id="ARBA00012483"/>
    </source>
</evidence>
<dbReference type="PROSITE" id="PS52053">
    <property type="entry name" value="NEL"/>
    <property type="match status" value="1"/>
</dbReference>
<dbReference type="PANTHER" id="PTHR48051:SF54">
    <property type="entry name" value="LEUCINE-RICH REPEAT-CONTAINING PROTEIN"/>
    <property type="match status" value="1"/>
</dbReference>
<dbReference type="InterPro" id="IPR032675">
    <property type="entry name" value="LRR_dom_sf"/>
</dbReference>
<comment type="catalytic activity">
    <reaction evidence="1">
        <text>S-ubiquitinyl-[E2 ubiquitin-conjugating enzyme]-L-cysteine + [acceptor protein]-L-lysine = [E2 ubiquitin-conjugating enzyme]-L-cysteine + N(6)-ubiquitinyl-[acceptor protein]-L-lysine.</text>
        <dbReference type="EC" id="2.3.2.27"/>
    </reaction>
</comment>
<dbReference type="Pfam" id="PF20178">
    <property type="entry name" value="ToxA_N"/>
    <property type="match status" value="1"/>
</dbReference>
<dbReference type="GO" id="GO:0061630">
    <property type="term" value="F:ubiquitin protein ligase activity"/>
    <property type="evidence" value="ECO:0007669"/>
    <property type="project" value="UniProtKB-EC"/>
</dbReference>
<dbReference type="SUPFAM" id="SSF52058">
    <property type="entry name" value="L domain-like"/>
    <property type="match status" value="1"/>
</dbReference>
<feature type="compositionally biased region" description="Low complexity" evidence="7">
    <location>
        <begin position="1567"/>
        <end position="1586"/>
    </location>
</feature>
<dbReference type="RefSeq" id="WP_280043057.1">
    <property type="nucleotide sequence ID" value="NZ_CP162607.1"/>
</dbReference>
<protein>
    <recommendedName>
        <fullName evidence="2">RING-type E3 ubiquitin transferase</fullName>
        <ecNumber evidence="2">2.3.2.27</ecNumber>
    </recommendedName>
</protein>
<evidence type="ECO:0000256" key="4">
    <source>
        <dbReference type="ARBA" id="ARBA00022737"/>
    </source>
</evidence>
<dbReference type="InterPro" id="IPR046673">
    <property type="entry name" value="ToxA_N"/>
</dbReference>
<keyword evidence="5" id="KW-0843">Virulence</keyword>
<dbReference type="InterPro" id="IPR003591">
    <property type="entry name" value="Leu-rich_rpt_typical-subtyp"/>
</dbReference>
<evidence type="ECO:0000259" key="8">
    <source>
        <dbReference type="PROSITE" id="PS52053"/>
    </source>
</evidence>
<feature type="region of interest" description="Disordered" evidence="7">
    <location>
        <begin position="1561"/>
        <end position="1592"/>
    </location>
</feature>
<name>A0AB39HX89_9PSED</name>
<dbReference type="GO" id="GO:0005737">
    <property type="term" value="C:cytoplasm"/>
    <property type="evidence" value="ECO:0007669"/>
    <property type="project" value="TreeGrafter"/>
</dbReference>
<dbReference type="GO" id="GO:0016567">
    <property type="term" value="P:protein ubiquitination"/>
    <property type="evidence" value="ECO:0007669"/>
    <property type="project" value="InterPro"/>
</dbReference>
<dbReference type="Pfam" id="PF13855">
    <property type="entry name" value="LRR_8"/>
    <property type="match status" value="1"/>
</dbReference>
<keyword evidence="6" id="KW-0833">Ubl conjugation pathway</keyword>
<keyword evidence="6" id="KW-0808">Transferase</keyword>